<reference evidence="2 3" key="1">
    <citation type="submission" date="2024-02" db="EMBL/GenBank/DDBJ databases">
        <authorList>
            <person name="Chen Y."/>
            <person name="Shah S."/>
            <person name="Dougan E. K."/>
            <person name="Thang M."/>
            <person name="Chan C."/>
        </authorList>
    </citation>
    <scope>NUCLEOTIDE SEQUENCE [LARGE SCALE GENOMIC DNA]</scope>
</reference>
<evidence type="ECO:0000313" key="1">
    <source>
        <dbReference type="EMBL" id="CAK9101837.1"/>
    </source>
</evidence>
<keyword evidence="3" id="KW-1185">Reference proteome</keyword>
<gene>
    <name evidence="1" type="ORF">CCMP2556_LOCUS47989</name>
    <name evidence="2" type="ORF">CCMP2556_LOCUS48046</name>
</gene>
<protein>
    <submittedName>
        <fullName evidence="2">Uncharacterized protein</fullName>
    </submittedName>
</protein>
<dbReference type="Proteomes" id="UP001642484">
    <property type="component" value="Unassembled WGS sequence"/>
</dbReference>
<accession>A0ABP0RN01</accession>
<organism evidence="2 3">
    <name type="scientific">Durusdinium trenchii</name>
    <dbReference type="NCBI Taxonomy" id="1381693"/>
    <lineage>
        <taxon>Eukaryota</taxon>
        <taxon>Sar</taxon>
        <taxon>Alveolata</taxon>
        <taxon>Dinophyceae</taxon>
        <taxon>Suessiales</taxon>
        <taxon>Symbiodiniaceae</taxon>
        <taxon>Durusdinium</taxon>
    </lineage>
</organism>
<name>A0ABP0RN01_9DINO</name>
<evidence type="ECO:0000313" key="2">
    <source>
        <dbReference type="EMBL" id="CAK9101999.1"/>
    </source>
</evidence>
<sequence length="110" mass="12750">MNRPQQTYNIPSPWPEQPWSGDFWCKSVLFPALQYSEGDQAGKKELLRATDYNGKLWPSHQNHGITMLLIFLRDSQLLFNHIWAGPEKLLAWLVTVRPVNSLWVMLAMLA</sequence>
<proteinExistence type="predicted"/>
<evidence type="ECO:0000313" key="3">
    <source>
        <dbReference type="Proteomes" id="UP001642484"/>
    </source>
</evidence>
<dbReference type="EMBL" id="CAXAMN010026273">
    <property type="protein sequence ID" value="CAK9101837.1"/>
    <property type="molecule type" value="Genomic_DNA"/>
</dbReference>
<dbReference type="EMBL" id="CAXAMN010026295">
    <property type="protein sequence ID" value="CAK9101999.1"/>
    <property type="molecule type" value="Genomic_DNA"/>
</dbReference>
<comment type="caution">
    <text evidence="2">The sequence shown here is derived from an EMBL/GenBank/DDBJ whole genome shotgun (WGS) entry which is preliminary data.</text>
</comment>